<name>A0A7Y9KTB5_9ACTN</name>
<gene>
    <name evidence="1" type="ORF">F4692_003513</name>
</gene>
<dbReference type="Pfam" id="PF13365">
    <property type="entry name" value="Trypsin_2"/>
    <property type="match status" value="1"/>
</dbReference>
<keyword evidence="2" id="KW-1185">Reference proteome</keyword>
<dbReference type="InterPro" id="IPR009003">
    <property type="entry name" value="Peptidase_S1_PA"/>
</dbReference>
<proteinExistence type="predicted"/>
<dbReference type="Proteomes" id="UP000549911">
    <property type="component" value="Unassembled WGS sequence"/>
</dbReference>
<dbReference type="RefSeq" id="WP_179620990.1">
    <property type="nucleotide sequence ID" value="NZ_JACCBW010000004.1"/>
</dbReference>
<dbReference type="SUPFAM" id="SSF50494">
    <property type="entry name" value="Trypsin-like serine proteases"/>
    <property type="match status" value="1"/>
</dbReference>
<dbReference type="AlphaFoldDB" id="A0A7Y9KTB5"/>
<protein>
    <recommendedName>
        <fullName evidence="3">Serine protease</fullName>
    </recommendedName>
</protein>
<dbReference type="EMBL" id="JACCBW010000004">
    <property type="protein sequence ID" value="NYE38365.1"/>
    <property type="molecule type" value="Genomic_DNA"/>
</dbReference>
<reference evidence="1 2" key="1">
    <citation type="submission" date="2020-07" db="EMBL/GenBank/DDBJ databases">
        <authorList>
            <person name="Partida-Martinez L."/>
            <person name="Huntemann M."/>
            <person name="Clum A."/>
            <person name="Wang J."/>
            <person name="Palaniappan K."/>
            <person name="Ritter S."/>
            <person name="Chen I.-M."/>
            <person name="Stamatis D."/>
            <person name="Reddy T."/>
            <person name="O'Malley R."/>
            <person name="Daum C."/>
            <person name="Shapiro N."/>
            <person name="Ivanova N."/>
            <person name="Kyrpides N."/>
            <person name="Woyke T."/>
        </authorList>
    </citation>
    <scope>NUCLEOTIDE SEQUENCE [LARGE SCALE GENOMIC DNA]</scope>
    <source>
        <strain evidence="1 2">AT2.17</strain>
    </source>
</reference>
<comment type="caution">
    <text evidence="1">The sequence shown here is derived from an EMBL/GenBank/DDBJ whole genome shotgun (WGS) entry which is preliminary data.</text>
</comment>
<sequence>MPRPGARTPLLALALAMVGVVVGVVAAAVLPALPAQASSEGRYAGTAALPGCSGAVIRWPGALDTDRAVVLTNGHCVRVPFLDAREVLVGERRRTRIDLLDGDGRVATTVRAVRLQYATMFRTDVAVLSLRETYADLAADGVIPLVLATQGPARGDRVRIPSGYWTEQRTCRTRGTAYRLHEQVWDWSRSIRLPARDGCRIRGGYSGSPIVDRGTGLVVGVANTGYAGGRECVDSACEEDRRGHVVTRRQMNYGQQTALLLGCLAEGRTLDLDVPGCRLPKPRD</sequence>
<reference evidence="1 2" key="2">
    <citation type="submission" date="2020-08" db="EMBL/GenBank/DDBJ databases">
        <title>The Agave Microbiome: Exploring the role of microbial communities in plant adaptations to desert environments.</title>
        <authorList>
            <person name="Partida-Martinez L.P."/>
        </authorList>
    </citation>
    <scope>NUCLEOTIDE SEQUENCE [LARGE SCALE GENOMIC DNA]</scope>
    <source>
        <strain evidence="1 2">AT2.17</strain>
    </source>
</reference>
<evidence type="ECO:0008006" key="3">
    <source>
        <dbReference type="Google" id="ProtNLM"/>
    </source>
</evidence>
<evidence type="ECO:0000313" key="2">
    <source>
        <dbReference type="Proteomes" id="UP000549911"/>
    </source>
</evidence>
<accession>A0A7Y9KTB5</accession>
<evidence type="ECO:0000313" key="1">
    <source>
        <dbReference type="EMBL" id="NYE38365.1"/>
    </source>
</evidence>
<organism evidence="1 2">
    <name type="scientific">Nocardioides cavernae</name>
    <dbReference type="NCBI Taxonomy" id="1921566"/>
    <lineage>
        <taxon>Bacteria</taxon>
        <taxon>Bacillati</taxon>
        <taxon>Actinomycetota</taxon>
        <taxon>Actinomycetes</taxon>
        <taxon>Propionibacteriales</taxon>
        <taxon>Nocardioidaceae</taxon>
        <taxon>Nocardioides</taxon>
    </lineage>
</organism>